<dbReference type="KEGG" id="cyn:Cyan7425_1458"/>
<feature type="repeat" description="TPR" evidence="3">
    <location>
        <begin position="347"/>
        <end position="380"/>
    </location>
</feature>
<dbReference type="SUPFAM" id="SSF50494">
    <property type="entry name" value="Trypsin-like serine proteases"/>
    <property type="match status" value="1"/>
</dbReference>
<dbReference type="GO" id="GO:0009279">
    <property type="term" value="C:cell outer membrane"/>
    <property type="evidence" value="ECO:0007669"/>
    <property type="project" value="TreeGrafter"/>
</dbReference>
<proteinExistence type="predicted"/>
<dbReference type="InterPro" id="IPR050498">
    <property type="entry name" value="Ycf3"/>
</dbReference>
<gene>
    <name evidence="4" type="ordered locus">Cyan7425_1458</name>
</gene>
<organism evidence="4">
    <name type="scientific">Cyanothece sp. (strain PCC 7425 / ATCC 29141)</name>
    <dbReference type="NCBI Taxonomy" id="395961"/>
    <lineage>
        <taxon>Bacteria</taxon>
        <taxon>Bacillati</taxon>
        <taxon>Cyanobacteriota</taxon>
        <taxon>Cyanophyceae</taxon>
        <taxon>Gomontiellales</taxon>
        <taxon>Cyanothecaceae</taxon>
        <taxon>Cyanothece</taxon>
    </lineage>
</organism>
<feature type="repeat" description="TPR" evidence="3">
    <location>
        <begin position="313"/>
        <end position="346"/>
    </location>
</feature>
<evidence type="ECO:0000256" key="2">
    <source>
        <dbReference type="ARBA" id="ARBA00022803"/>
    </source>
</evidence>
<dbReference type="InterPro" id="IPR019734">
    <property type="entry name" value="TPR_rpt"/>
</dbReference>
<dbReference type="PANTHER" id="PTHR44858">
    <property type="entry name" value="TETRATRICOPEPTIDE REPEAT PROTEIN 6"/>
    <property type="match status" value="1"/>
</dbReference>
<keyword evidence="2 3" id="KW-0802">TPR repeat</keyword>
<name>B8HPG8_CYAP4</name>
<dbReference type="HOGENOM" id="CLU_005774_1_0_3"/>
<dbReference type="Pfam" id="PF13365">
    <property type="entry name" value="Trypsin_2"/>
    <property type="match status" value="1"/>
</dbReference>
<dbReference type="eggNOG" id="COG0457">
    <property type="taxonomic scope" value="Bacteria"/>
</dbReference>
<keyword evidence="1" id="KW-0677">Repeat</keyword>
<accession>B8HPG8</accession>
<sequence>MRLFAWIMAGMGSVLIGLFPLTTASKTTELSAPAVNQIAKQITVRIDGQSTGTGVIVQRSASTYTVLTAEHVVATPDEYEIIAPEGKTYLLDYKTVKKLPGVDLALLQFNSSQTYTIANLGNSDRLTEGVPVFVAGFPGQDSVIKASVYNFTSGQLTARASQPTDKGYALVYTNRTLPGMSGGPVLDAQGQLIGIHGLADGQRLERQSETVFIKTGFNLGIPINTALGLMTNTPLPRAISKSTSASDYFVQAESFARSGKRTEALTAANQAIRANANFAAAYVVRGNVRLNQNDLQGAIADFNQAIRIDNTLVSAYMGRGLTAAESGDRGAALADYSRAIDLSPSYGLAYYNRGVVYYNQGNRTAALEDLRKAAELAQQQGDQQGYQQAMETLKIAGKECRMSIYGICDR</sequence>
<dbReference type="GO" id="GO:0046813">
    <property type="term" value="P:receptor-mediated virion attachment to host cell"/>
    <property type="evidence" value="ECO:0007669"/>
    <property type="project" value="TreeGrafter"/>
</dbReference>
<dbReference type="STRING" id="395961.Cyan7425_1458"/>
<dbReference type="InterPro" id="IPR011990">
    <property type="entry name" value="TPR-like_helical_dom_sf"/>
</dbReference>
<dbReference type="InterPro" id="IPR043504">
    <property type="entry name" value="Peptidase_S1_PA_chymotrypsin"/>
</dbReference>
<evidence type="ECO:0000256" key="3">
    <source>
        <dbReference type="PROSITE-ProRule" id="PRU00339"/>
    </source>
</evidence>
<dbReference type="Gene3D" id="2.40.10.10">
    <property type="entry name" value="Trypsin-like serine proteases"/>
    <property type="match status" value="2"/>
</dbReference>
<reference evidence="4" key="1">
    <citation type="submission" date="2009-01" db="EMBL/GenBank/DDBJ databases">
        <title>Complete sequence of chromosome Cyanothece sp. PCC 7425.</title>
        <authorList>
            <consortium name="US DOE Joint Genome Institute"/>
            <person name="Lucas S."/>
            <person name="Copeland A."/>
            <person name="Lapidus A."/>
            <person name="Glavina del Rio T."/>
            <person name="Dalin E."/>
            <person name="Tice H."/>
            <person name="Bruce D."/>
            <person name="Goodwin L."/>
            <person name="Pitluck S."/>
            <person name="Sims D."/>
            <person name="Meineke L."/>
            <person name="Brettin T."/>
            <person name="Detter J.C."/>
            <person name="Han C."/>
            <person name="Larimer F."/>
            <person name="Land M."/>
            <person name="Hauser L."/>
            <person name="Kyrpides N."/>
            <person name="Ovchinnikova G."/>
            <person name="Liberton M."/>
            <person name="Stoeckel J."/>
            <person name="Banerjee A."/>
            <person name="Singh A."/>
            <person name="Page L."/>
            <person name="Sato H."/>
            <person name="Zhao L."/>
            <person name="Sherman L."/>
            <person name="Pakrasi H."/>
            <person name="Richardson P."/>
        </authorList>
    </citation>
    <scope>NUCLEOTIDE SEQUENCE</scope>
    <source>
        <strain evidence="4">PCC 7425</strain>
    </source>
</reference>
<dbReference type="OrthoDB" id="453397at2"/>
<dbReference type="AlphaFoldDB" id="B8HPG8"/>
<dbReference type="eggNOG" id="COG0265">
    <property type="taxonomic scope" value="Bacteria"/>
</dbReference>
<dbReference type="PANTHER" id="PTHR44858:SF1">
    <property type="entry name" value="UDP-N-ACETYLGLUCOSAMINE--PEPTIDE N-ACETYLGLUCOSAMINYLTRANSFERASE SPINDLY-RELATED"/>
    <property type="match status" value="1"/>
</dbReference>
<dbReference type="Gene3D" id="1.25.40.10">
    <property type="entry name" value="Tetratricopeptide repeat domain"/>
    <property type="match status" value="2"/>
</dbReference>
<dbReference type="SMART" id="SM00028">
    <property type="entry name" value="TPR"/>
    <property type="match status" value="4"/>
</dbReference>
<dbReference type="EMBL" id="CP001344">
    <property type="protein sequence ID" value="ACL43829.1"/>
    <property type="molecule type" value="Genomic_DNA"/>
</dbReference>
<evidence type="ECO:0000313" key="4">
    <source>
        <dbReference type="EMBL" id="ACL43829.1"/>
    </source>
</evidence>
<evidence type="ECO:0000256" key="1">
    <source>
        <dbReference type="ARBA" id="ARBA00022737"/>
    </source>
</evidence>
<feature type="repeat" description="TPR" evidence="3">
    <location>
        <begin position="279"/>
        <end position="312"/>
    </location>
</feature>
<protein>
    <submittedName>
        <fullName evidence="4">TPR repeat-containing protein</fullName>
    </submittedName>
</protein>
<dbReference type="Pfam" id="PF13414">
    <property type="entry name" value="TPR_11"/>
    <property type="match status" value="1"/>
</dbReference>
<dbReference type="InterPro" id="IPR009003">
    <property type="entry name" value="Peptidase_S1_PA"/>
</dbReference>
<dbReference type="PROSITE" id="PS50005">
    <property type="entry name" value="TPR"/>
    <property type="match status" value="3"/>
</dbReference>
<dbReference type="SUPFAM" id="SSF48452">
    <property type="entry name" value="TPR-like"/>
    <property type="match status" value="1"/>
</dbReference>
<dbReference type="Pfam" id="PF13432">
    <property type="entry name" value="TPR_16"/>
    <property type="match status" value="1"/>
</dbReference>